<keyword evidence="9" id="KW-1185">Reference proteome</keyword>
<dbReference type="SUPFAM" id="SSF57701">
    <property type="entry name" value="Zn2/Cys6 DNA-binding domain"/>
    <property type="match status" value="1"/>
</dbReference>
<gene>
    <name evidence="8" type="ORF">N7530_009189</name>
</gene>
<feature type="compositionally biased region" description="Gly residues" evidence="6">
    <location>
        <begin position="673"/>
        <end position="692"/>
    </location>
</feature>
<evidence type="ECO:0000256" key="3">
    <source>
        <dbReference type="ARBA" id="ARBA00023125"/>
    </source>
</evidence>
<keyword evidence="5" id="KW-0539">Nucleus</keyword>
<dbReference type="GO" id="GO:0000976">
    <property type="term" value="F:transcription cis-regulatory region binding"/>
    <property type="evidence" value="ECO:0007669"/>
    <property type="project" value="TreeGrafter"/>
</dbReference>
<dbReference type="InterPro" id="IPR036864">
    <property type="entry name" value="Zn2-C6_fun-type_DNA-bd_sf"/>
</dbReference>
<dbReference type="EMBL" id="JAPWDO010000006">
    <property type="protein sequence ID" value="KAJ5465402.1"/>
    <property type="molecule type" value="Genomic_DNA"/>
</dbReference>
<dbReference type="InterPro" id="IPR058348">
    <property type="entry name" value="DUF8035"/>
</dbReference>
<protein>
    <recommendedName>
        <fullName evidence="7">Zn(2)-C6 fungal-type domain-containing protein</fullName>
    </recommendedName>
</protein>
<dbReference type="GO" id="GO:0005634">
    <property type="term" value="C:nucleus"/>
    <property type="evidence" value="ECO:0007669"/>
    <property type="project" value="UniProtKB-SubCell"/>
</dbReference>
<dbReference type="GO" id="GO:0000981">
    <property type="term" value="F:DNA-binding transcription factor activity, RNA polymerase II-specific"/>
    <property type="evidence" value="ECO:0007669"/>
    <property type="project" value="InterPro"/>
</dbReference>
<dbReference type="Pfam" id="PF26118">
    <property type="entry name" value="DUF8035"/>
    <property type="match status" value="1"/>
</dbReference>
<name>A0A9X0BI10_9EURO</name>
<dbReference type="GO" id="GO:0045944">
    <property type="term" value="P:positive regulation of transcription by RNA polymerase II"/>
    <property type="evidence" value="ECO:0007669"/>
    <property type="project" value="TreeGrafter"/>
</dbReference>
<keyword evidence="3" id="KW-0238">DNA-binding</keyword>
<evidence type="ECO:0000256" key="2">
    <source>
        <dbReference type="ARBA" id="ARBA00023015"/>
    </source>
</evidence>
<dbReference type="InterPro" id="IPR021858">
    <property type="entry name" value="Fun_TF"/>
</dbReference>
<feature type="compositionally biased region" description="Basic residues" evidence="6">
    <location>
        <begin position="1136"/>
        <end position="1146"/>
    </location>
</feature>
<feature type="region of interest" description="Disordered" evidence="6">
    <location>
        <begin position="669"/>
        <end position="739"/>
    </location>
</feature>
<dbReference type="GO" id="GO:0008270">
    <property type="term" value="F:zinc ion binding"/>
    <property type="evidence" value="ECO:0007669"/>
    <property type="project" value="InterPro"/>
</dbReference>
<dbReference type="PANTHER" id="PTHR37534">
    <property type="entry name" value="TRANSCRIPTIONAL ACTIVATOR PROTEIN UGA3"/>
    <property type="match status" value="1"/>
</dbReference>
<proteinExistence type="predicted"/>
<feature type="region of interest" description="Disordered" evidence="6">
    <location>
        <begin position="228"/>
        <end position="255"/>
    </location>
</feature>
<dbReference type="Proteomes" id="UP001147760">
    <property type="component" value="Unassembled WGS sequence"/>
</dbReference>
<dbReference type="SMART" id="SM00066">
    <property type="entry name" value="GAL4"/>
    <property type="match status" value="1"/>
</dbReference>
<comment type="subcellular location">
    <subcellularLocation>
        <location evidence="1">Nucleus</location>
    </subcellularLocation>
</comment>
<feature type="compositionally biased region" description="Low complexity" evidence="6">
    <location>
        <begin position="712"/>
        <end position="733"/>
    </location>
</feature>
<evidence type="ECO:0000256" key="5">
    <source>
        <dbReference type="ARBA" id="ARBA00023242"/>
    </source>
</evidence>
<evidence type="ECO:0000259" key="7">
    <source>
        <dbReference type="PROSITE" id="PS50048"/>
    </source>
</evidence>
<feature type="domain" description="Zn(2)-C6 fungal-type" evidence="7">
    <location>
        <begin position="41"/>
        <end position="69"/>
    </location>
</feature>
<feature type="region of interest" description="Disordered" evidence="6">
    <location>
        <begin position="1135"/>
        <end position="1161"/>
    </location>
</feature>
<feature type="region of interest" description="Disordered" evidence="6">
    <location>
        <begin position="1003"/>
        <end position="1096"/>
    </location>
</feature>
<sequence length="1395" mass="156905">MTDDLKDQLDMPADITVGGSAEALTARSGPRRLPKKRTKTGCLTCRKRRIKCGEEKPICTNCVKSKRICEGYAQRVVFKNPIGIFGSFSSGHGQDPQIEQGHMSLPMHNDYGSQLPPQQAAAAAQHPMLAPRPVDPAAMGYHSFPSRTPSSSQIQPTNVPPFYYPAAQVQPPSHMWHIHPIAQTESTLVPPNGTDFPQAQQSVQFGQASAPHRPHANVQDVPRITSPVGQAAEEHVSGVSPVPARNPLPGNRESEINPLPQACIAIISLLFTAVIYMEDESEDYYDVDSDDETVDQSQAEGFNQLSLIMASANRDERQLRSFTTYLNEPNVLASYRPTLGSSPLNNPKTARIFAHFIHSTGPSISIFERHPTDSSIILGETVPPAQQGLWVYTLALKALEHPALLQAILAVSSLHIACLQQVPTTVSLKHYHYALKRVGSAVGLPLRRKQVGTLAATLLLGYYEVISADHSKWNNHLGGSTHLIREIDFAKTTRDLRAHRRRAHEKRRQSGWSDSWWGMPGDVSEDDPFSEKEDSVDEGLLGAIIGRAVNYDHFGCINEEGTLPSTKNFTRKDIEVFRIQCDLYWWYAKQDALQSFIGGNKLLMPYSQWGQCPPRAGIGRLDAIYGSADHLWLLLARVTDFGFRDRKRKLRTLKSGGVDWRPGPEMFKFMGRFAGGPPGQGPGPSGGFGPGVPLGPPSGTSNMQRKGDARAPSVPDPTGVSPSSSPGPTSADSPPHEAEQEWEEILVAMDTFSQALGRDFQPLPADVAPPISTPFGPALQYRTHTIAVIWGFYYAMRLLLNRIHPSMPPAIMMAAGVCAPTTAGFAQVIGKILGGVYYPQRFNLEAGSLSPNLGSSLTDMSVPLFFAAVQYNDPTQRTWTISKLRDISRLTGWKSADAIAGGCEKAWIVAAKQGRGPPYQRSFETDRVREREQELEYEAVSKEVEDRRFVTVKSDRAHWALGILEEDIANLEGPWTLAIDTIDTHGVPPVAERPRHAEERFEARLREEDRYGPPARAPGRLYEDDHLDHPSPAMSLVAHDRRRRRDDSPSFRRPQLIRRQSSLDTFDRIPRRKMEHFDARDRPRAPRVPVVAPPRRHLSPGRYREREVYEDIRIAEPDYYGDEEFRDVRDRDMVDRRRRSSSTVRRHHEEKPYPRKGKTRVPRHLAHIHAIMDLGYPFKEEEDVIVIQKALSKAQIDEVLTLSREFRRPSPVETEYIGLSSSPPLRERPRERVTTEHLRVEASPRTSQAFIVESSPSRHRSRSRHHVDQYEEFVERPRVHGVSRRRAVSVNDRGPHLLSPVQYIEERESDPVRAGSMVLVRPRESDHDMSDYIRSLEEETRLLRLERQGGIEITRQRETDIIDDRGNQEEVTEVRRQERSEPNSRIMRAMMATLT</sequence>
<keyword evidence="2" id="KW-0805">Transcription regulation</keyword>
<dbReference type="PANTHER" id="PTHR37534:SF23">
    <property type="entry name" value="ZN(II)2CYS6 TRANSCRIPTION FACTOR (EUROFUNG)"/>
    <property type="match status" value="1"/>
</dbReference>
<keyword evidence="4" id="KW-0804">Transcription</keyword>
<reference evidence="8" key="1">
    <citation type="submission" date="2022-12" db="EMBL/GenBank/DDBJ databases">
        <authorList>
            <person name="Petersen C."/>
        </authorList>
    </citation>
    <scope>NUCLEOTIDE SEQUENCE</scope>
    <source>
        <strain evidence="8">IBT 17660</strain>
    </source>
</reference>
<dbReference type="CDD" id="cd00067">
    <property type="entry name" value="GAL4"/>
    <property type="match status" value="1"/>
</dbReference>
<comment type="caution">
    <text evidence="8">The sequence shown here is derived from an EMBL/GenBank/DDBJ whole genome shotgun (WGS) entry which is preliminary data.</text>
</comment>
<reference evidence="8" key="2">
    <citation type="journal article" date="2023" name="IMA Fungus">
        <title>Comparative genomic study of the Penicillium genus elucidates a diverse pangenome and 15 lateral gene transfer events.</title>
        <authorList>
            <person name="Petersen C."/>
            <person name="Sorensen T."/>
            <person name="Nielsen M.R."/>
            <person name="Sondergaard T.E."/>
            <person name="Sorensen J.L."/>
            <person name="Fitzpatrick D.A."/>
            <person name="Frisvad J.C."/>
            <person name="Nielsen K.L."/>
        </authorList>
    </citation>
    <scope>NUCLEOTIDE SEQUENCE</scope>
    <source>
        <strain evidence="8">IBT 17660</strain>
    </source>
</reference>
<dbReference type="PROSITE" id="PS00463">
    <property type="entry name" value="ZN2_CY6_FUNGAL_1"/>
    <property type="match status" value="1"/>
</dbReference>
<accession>A0A9X0BI10</accession>
<evidence type="ECO:0000256" key="6">
    <source>
        <dbReference type="SAM" id="MobiDB-lite"/>
    </source>
</evidence>
<evidence type="ECO:0000256" key="4">
    <source>
        <dbReference type="ARBA" id="ARBA00023163"/>
    </source>
</evidence>
<dbReference type="Gene3D" id="4.10.240.10">
    <property type="entry name" value="Zn(2)-C6 fungal-type DNA-binding domain"/>
    <property type="match status" value="1"/>
</dbReference>
<dbReference type="InterPro" id="IPR001138">
    <property type="entry name" value="Zn2Cys6_DnaBD"/>
</dbReference>
<evidence type="ECO:0000313" key="9">
    <source>
        <dbReference type="Proteomes" id="UP001147760"/>
    </source>
</evidence>
<evidence type="ECO:0000256" key="1">
    <source>
        <dbReference type="ARBA" id="ARBA00004123"/>
    </source>
</evidence>
<evidence type="ECO:0000313" key="8">
    <source>
        <dbReference type="EMBL" id="KAJ5465402.1"/>
    </source>
</evidence>
<dbReference type="OrthoDB" id="5391043at2759"/>
<organism evidence="8 9">
    <name type="scientific">Penicillium desertorum</name>
    <dbReference type="NCBI Taxonomy" id="1303715"/>
    <lineage>
        <taxon>Eukaryota</taxon>
        <taxon>Fungi</taxon>
        <taxon>Dikarya</taxon>
        <taxon>Ascomycota</taxon>
        <taxon>Pezizomycotina</taxon>
        <taxon>Eurotiomycetes</taxon>
        <taxon>Eurotiomycetidae</taxon>
        <taxon>Eurotiales</taxon>
        <taxon>Aspergillaceae</taxon>
        <taxon>Penicillium</taxon>
    </lineage>
</organism>
<dbReference type="PROSITE" id="PS50048">
    <property type="entry name" value="ZN2_CY6_FUNGAL_2"/>
    <property type="match status" value="1"/>
</dbReference>
<feature type="compositionally biased region" description="Basic and acidic residues" evidence="6">
    <location>
        <begin position="1075"/>
        <end position="1084"/>
    </location>
</feature>
<dbReference type="Pfam" id="PF00172">
    <property type="entry name" value="Zn_clus"/>
    <property type="match status" value="1"/>
</dbReference>
<dbReference type="Pfam" id="PF11951">
    <property type="entry name" value="Fungal_trans_2"/>
    <property type="match status" value="1"/>
</dbReference>